<feature type="compositionally biased region" description="Basic and acidic residues" evidence="1">
    <location>
        <begin position="27"/>
        <end position="36"/>
    </location>
</feature>
<dbReference type="SMART" id="SM00444">
    <property type="entry name" value="GYF"/>
    <property type="match status" value="1"/>
</dbReference>
<dbReference type="PANTHER" id="PTHR13138:SF3">
    <property type="entry name" value="CD2 ANTIGEN CYTOPLASMIC TAIL-BINDING PROTEIN 2"/>
    <property type="match status" value="1"/>
</dbReference>
<proteinExistence type="predicted"/>
<dbReference type="SUPFAM" id="SSF55277">
    <property type="entry name" value="GYF domain"/>
    <property type="match status" value="1"/>
</dbReference>
<dbReference type="OrthoDB" id="331341at2759"/>
<feature type="region of interest" description="Disordered" evidence="1">
    <location>
        <begin position="415"/>
        <end position="434"/>
    </location>
</feature>
<organism evidence="3 4">
    <name type="scientific">Cryomyces minteri</name>
    <dbReference type="NCBI Taxonomy" id="331657"/>
    <lineage>
        <taxon>Eukaryota</taxon>
        <taxon>Fungi</taxon>
        <taxon>Dikarya</taxon>
        <taxon>Ascomycota</taxon>
        <taxon>Pezizomycotina</taxon>
        <taxon>Dothideomycetes</taxon>
        <taxon>Dothideomycetes incertae sedis</taxon>
        <taxon>Cryomyces</taxon>
    </lineage>
</organism>
<dbReference type="PANTHER" id="PTHR13138">
    <property type="entry name" value="PROTEIN LIN1"/>
    <property type="match status" value="1"/>
</dbReference>
<dbReference type="STRING" id="331657.A0A4U0XU73"/>
<sequence>MSTAARPKRAAETFARTHHSLSTSDEPSAKKAKFDVRNPSTLAPDAPEEDAILDLDEIGKSGQTKRNAVNIDGYDSDSSNENFDARAEARSRLSASNGNGWDEPVGRKGKEPVKSKDEDENDMFADLEDRVDGGGDEDEDLAREGKKRKKDVRFLDETEIEGQVASSKSGGHVSANLLLPEGQDGRSAARMTDDVESSSDSGGEEERDRIDLEDVVDEELGAGGKKHHAPKLDAFNMKQEGEEGRFDASGNFVRKAADPDAVHDAWLEGLSKRDMKRAREAQALRDEERRRKENADDALLTSELLATLMARLQRGETVLEALQRLGGKKTEKKRKPKWQKNKRKAGTGAGAGAADDMDLDTQPSPAPDPAETRRVEAVEAITGAADALFSRGDADIYESEREALQRRFRRETGEDWVERASTPSGQAGEAGRAEATWEYRWSDARDGGERHGPFDGRTMRAWRDAGYFGDGVEFRRGGDEGWSRLAEFG</sequence>
<dbReference type="Proteomes" id="UP000308768">
    <property type="component" value="Unassembled WGS sequence"/>
</dbReference>
<gene>
    <name evidence="3" type="ORF">B0A49_00214</name>
</gene>
<comment type="caution">
    <text evidence="3">The sequence shown here is derived from an EMBL/GenBank/DDBJ whole genome shotgun (WGS) entry which is preliminary data.</text>
</comment>
<feature type="region of interest" description="Disordered" evidence="1">
    <location>
        <begin position="326"/>
        <end position="370"/>
    </location>
</feature>
<feature type="region of interest" description="Disordered" evidence="1">
    <location>
        <begin position="1"/>
        <end position="215"/>
    </location>
</feature>
<evidence type="ECO:0000259" key="2">
    <source>
        <dbReference type="PROSITE" id="PS50829"/>
    </source>
</evidence>
<reference evidence="3 4" key="1">
    <citation type="submission" date="2017-03" db="EMBL/GenBank/DDBJ databases">
        <title>Genomes of endolithic fungi from Antarctica.</title>
        <authorList>
            <person name="Coleine C."/>
            <person name="Masonjones S."/>
            <person name="Stajich J.E."/>
        </authorList>
    </citation>
    <scope>NUCLEOTIDE SEQUENCE [LARGE SCALE GENOMIC DNA]</scope>
    <source>
        <strain evidence="3 4">CCFEE 5187</strain>
    </source>
</reference>
<protein>
    <recommendedName>
        <fullName evidence="2">GYF domain-containing protein</fullName>
    </recommendedName>
</protein>
<feature type="compositionally biased region" description="Basic residues" evidence="1">
    <location>
        <begin position="326"/>
        <end position="345"/>
    </location>
</feature>
<evidence type="ECO:0000313" key="4">
    <source>
        <dbReference type="Proteomes" id="UP000308768"/>
    </source>
</evidence>
<dbReference type="GO" id="GO:0005682">
    <property type="term" value="C:U5 snRNP"/>
    <property type="evidence" value="ECO:0007669"/>
    <property type="project" value="InterPro"/>
</dbReference>
<feature type="compositionally biased region" description="Acidic residues" evidence="1">
    <location>
        <begin position="194"/>
        <end position="203"/>
    </location>
</feature>
<feature type="domain" description="GYF" evidence="2">
    <location>
        <begin position="434"/>
        <end position="489"/>
    </location>
</feature>
<dbReference type="InterPro" id="IPR039905">
    <property type="entry name" value="CD2BP2/Lin1"/>
</dbReference>
<feature type="compositionally biased region" description="Acidic residues" evidence="1">
    <location>
        <begin position="46"/>
        <end position="56"/>
    </location>
</feature>
<dbReference type="EMBL" id="NAJN01000029">
    <property type="protein sequence ID" value="TKA81260.1"/>
    <property type="molecule type" value="Genomic_DNA"/>
</dbReference>
<accession>A0A4U0XU73</accession>
<name>A0A4U0XU73_9PEZI</name>
<dbReference type="InterPro" id="IPR003169">
    <property type="entry name" value="GYF"/>
</dbReference>
<dbReference type="AlphaFoldDB" id="A0A4U0XU73"/>
<dbReference type="Pfam" id="PF02213">
    <property type="entry name" value="GYF"/>
    <property type="match status" value="1"/>
</dbReference>
<dbReference type="PROSITE" id="PS50829">
    <property type="entry name" value="GYF"/>
    <property type="match status" value="1"/>
</dbReference>
<evidence type="ECO:0000313" key="3">
    <source>
        <dbReference type="EMBL" id="TKA81260.1"/>
    </source>
</evidence>
<keyword evidence="4" id="KW-1185">Reference proteome</keyword>
<feature type="compositionally biased region" description="Basic and acidic residues" evidence="1">
    <location>
        <begin position="104"/>
        <end position="117"/>
    </location>
</feature>
<evidence type="ECO:0000256" key="1">
    <source>
        <dbReference type="SAM" id="MobiDB-lite"/>
    </source>
</evidence>
<dbReference type="Gene3D" id="3.30.1490.40">
    <property type="match status" value="1"/>
</dbReference>
<dbReference type="InterPro" id="IPR035445">
    <property type="entry name" value="GYF-like_dom_sf"/>
</dbReference>